<keyword evidence="4" id="KW-0326">Glycosidase</keyword>
<proteinExistence type="inferred from homology"/>
<dbReference type="InterPro" id="IPR006047">
    <property type="entry name" value="GH13_cat_dom"/>
</dbReference>
<protein>
    <submittedName>
        <fullName evidence="4">Glycogen operon protein</fullName>
        <ecNumber evidence="4">3.2.1.-</ecNumber>
    </submittedName>
</protein>
<dbReference type="CDD" id="cd02856">
    <property type="entry name" value="E_set_GDE_Isoamylase_N"/>
    <property type="match status" value="1"/>
</dbReference>
<reference evidence="4 5" key="1">
    <citation type="submission" date="2020-02" db="EMBL/GenBank/DDBJ databases">
        <title>Sequencing the genomes of 1000 actinobacteria strains.</title>
        <authorList>
            <person name="Klenk H.-P."/>
        </authorList>
    </citation>
    <scope>NUCLEOTIDE SEQUENCE [LARGE SCALE GENOMIC DNA]</scope>
    <source>
        <strain evidence="4 5">DSM 19609</strain>
    </source>
</reference>
<dbReference type="GO" id="GO:0016798">
    <property type="term" value="F:hydrolase activity, acting on glycosyl bonds"/>
    <property type="evidence" value="ECO:0007669"/>
    <property type="project" value="UniProtKB-KW"/>
</dbReference>
<dbReference type="EMBL" id="JAAMOZ010000001">
    <property type="protein sequence ID" value="NIH57060.1"/>
    <property type="molecule type" value="Genomic_DNA"/>
</dbReference>
<dbReference type="InterPro" id="IPR014756">
    <property type="entry name" value="Ig_E-set"/>
</dbReference>
<evidence type="ECO:0000256" key="1">
    <source>
        <dbReference type="ARBA" id="ARBA00008061"/>
    </source>
</evidence>
<feature type="domain" description="Glycosyl hydrolase family 13 catalytic" evidence="3">
    <location>
        <begin position="228"/>
        <end position="625"/>
    </location>
</feature>
<dbReference type="InterPro" id="IPR013780">
    <property type="entry name" value="Glyco_hydro_b"/>
</dbReference>
<dbReference type="SUPFAM" id="SSF51011">
    <property type="entry name" value="Glycosyl hydrolase domain"/>
    <property type="match status" value="1"/>
</dbReference>
<keyword evidence="5" id="KW-1185">Reference proteome</keyword>
<evidence type="ECO:0000259" key="3">
    <source>
        <dbReference type="SMART" id="SM00642"/>
    </source>
</evidence>
<feature type="region of interest" description="Disordered" evidence="2">
    <location>
        <begin position="1"/>
        <end position="23"/>
    </location>
</feature>
<comment type="similarity">
    <text evidence="1">Belongs to the glycosyl hydrolase 13 family.</text>
</comment>
<gene>
    <name evidence="4" type="ORF">FB473_001705</name>
</gene>
<dbReference type="RefSeq" id="WP_167166473.1">
    <property type="nucleotide sequence ID" value="NZ_BAAAOO010000011.1"/>
</dbReference>
<dbReference type="InterPro" id="IPR004193">
    <property type="entry name" value="Glyco_hydro_13_N"/>
</dbReference>
<evidence type="ECO:0000313" key="4">
    <source>
        <dbReference type="EMBL" id="NIH57060.1"/>
    </source>
</evidence>
<dbReference type="Gene3D" id="3.20.20.80">
    <property type="entry name" value="Glycosidases"/>
    <property type="match status" value="1"/>
</dbReference>
<dbReference type="Pfam" id="PF00128">
    <property type="entry name" value="Alpha-amylase"/>
    <property type="match status" value="1"/>
</dbReference>
<dbReference type="Pfam" id="PF02922">
    <property type="entry name" value="CBM_48"/>
    <property type="match status" value="1"/>
</dbReference>
<keyword evidence="4" id="KW-0378">Hydrolase</keyword>
<evidence type="ECO:0000256" key="2">
    <source>
        <dbReference type="SAM" id="MobiDB-lite"/>
    </source>
</evidence>
<sequence length="824" mass="89347">MTDQAQPPRATPVAPESWGNATWPLGATWDPERGTTSFAVFAPDAVRVLLEFYPTDIGSDASSSVDTVQDAFGIWRAELAGAAPGTFYAYRCWGRNWPNDPAWTPGSLAGFESDRDADGNHFNPNKALLDPYAREISHVPLSPRLKALGVDHGVFGTGGGDYRGSVRRTVDTGRYAPKGIVVHDQTSPGEHPRIPAQDASVYEAHVKNLTMHPSAGSLASLLAGEAGFDGVDDVPEDLRGTYAGAACLAGYLKGLGMTTIELLPVHETDSDQAGAVNGTTNHWGYMTLGFFAPNRDYASDKSPGGPTREFKQMVKAFHDAGLEVYLDVVYNHTSEGGNWDGDTDSAGFVSFGGFATTRYYDLTADGHIVDGATGSSNQTNFSSEAMCQLVLDSLHHWHHDMGVDGFRFDLATVLGRFPALSGPEDWGGRRRFFTEHPLLRDVADLADRRGFEVIAEAWDLWGYEVGNFPHGWGEWNGRFRDAMRHYLKGDGNARPFVELFNGDWLHFNDNGGPQKSINFMTAHDGFTMMDLVGFNQKSNGQSYPFGPSDGGSDSNLSWDSGGDHALRRTRWRNSWLVTLLAHGVPMVVSGDEYGRTQNGNNNPWNLNTVGVWNNWAQAVSDAPTRVAVDPGDPGAGAYYDLVGQCPTAPDVNPLFRFARFVAHLRRLDPTLRQNTWADGLPQTPDVAYLFQRPDMSGQPGPADRQLSVLVDGSSVGGTDYLVLVNMYTQPGRFVVPGQPDSLRLGLTWRRIVDTAGWAEPVCNVWAPDEAEVIAGDYVVQPWSIAVLAAIPDDSPLHTDVLAGIATGRGGRSGATTAPVPQPGT</sequence>
<dbReference type="SMART" id="SM00642">
    <property type="entry name" value="Aamy"/>
    <property type="match status" value="1"/>
</dbReference>
<dbReference type="InterPro" id="IPR044505">
    <property type="entry name" value="GlgX_Isoamylase_N_E_set"/>
</dbReference>
<dbReference type="Gene3D" id="2.60.40.1180">
    <property type="entry name" value="Golgi alpha-mannosidase II"/>
    <property type="match status" value="1"/>
</dbReference>
<dbReference type="InterPro" id="IPR017853">
    <property type="entry name" value="GH"/>
</dbReference>
<evidence type="ECO:0000313" key="5">
    <source>
        <dbReference type="Proteomes" id="UP000749311"/>
    </source>
</evidence>
<accession>A0ABX0SJ22</accession>
<name>A0ABX0SJ22_9ACTN</name>
<dbReference type="PANTHER" id="PTHR43002">
    <property type="entry name" value="GLYCOGEN DEBRANCHING ENZYME"/>
    <property type="match status" value="1"/>
</dbReference>
<dbReference type="Proteomes" id="UP000749311">
    <property type="component" value="Unassembled WGS sequence"/>
</dbReference>
<dbReference type="SUPFAM" id="SSF51445">
    <property type="entry name" value="(Trans)glycosidases"/>
    <property type="match status" value="1"/>
</dbReference>
<dbReference type="InterPro" id="IPR013783">
    <property type="entry name" value="Ig-like_fold"/>
</dbReference>
<dbReference type="SUPFAM" id="SSF81296">
    <property type="entry name" value="E set domains"/>
    <property type="match status" value="1"/>
</dbReference>
<dbReference type="Gene3D" id="2.60.40.10">
    <property type="entry name" value="Immunoglobulins"/>
    <property type="match status" value="1"/>
</dbReference>
<organism evidence="4 5">
    <name type="scientific">Brooklawnia cerclae</name>
    <dbReference type="NCBI Taxonomy" id="349934"/>
    <lineage>
        <taxon>Bacteria</taxon>
        <taxon>Bacillati</taxon>
        <taxon>Actinomycetota</taxon>
        <taxon>Actinomycetes</taxon>
        <taxon>Propionibacteriales</taxon>
        <taxon>Propionibacteriaceae</taxon>
        <taxon>Brooklawnia</taxon>
    </lineage>
</organism>
<dbReference type="EC" id="3.2.1.-" evidence="4"/>
<comment type="caution">
    <text evidence="4">The sequence shown here is derived from an EMBL/GenBank/DDBJ whole genome shotgun (WGS) entry which is preliminary data.</text>
</comment>